<name>A0A2A4FYG1_9SPHN</name>
<organism evidence="3 4">
    <name type="scientific">Rhizorhabdus dicambivorans</name>
    <dbReference type="NCBI Taxonomy" id="1850238"/>
    <lineage>
        <taxon>Bacteria</taxon>
        <taxon>Pseudomonadati</taxon>
        <taxon>Pseudomonadota</taxon>
        <taxon>Alphaproteobacteria</taxon>
        <taxon>Sphingomonadales</taxon>
        <taxon>Sphingomonadaceae</taxon>
        <taxon>Rhizorhabdus</taxon>
    </lineage>
</organism>
<dbReference type="Pfam" id="PF02129">
    <property type="entry name" value="Peptidase_S15"/>
    <property type="match status" value="1"/>
</dbReference>
<keyword evidence="1" id="KW-0378">Hydrolase</keyword>
<dbReference type="NCBIfam" id="TIGR00976">
    <property type="entry name" value="CocE_NonD"/>
    <property type="match status" value="1"/>
</dbReference>
<dbReference type="Gene3D" id="2.60.120.260">
    <property type="entry name" value="Galactose-binding domain-like"/>
    <property type="match status" value="1"/>
</dbReference>
<dbReference type="RefSeq" id="WP_066959637.1">
    <property type="nucleotide sequence ID" value="NZ_CP023449.1"/>
</dbReference>
<protein>
    <submittedName>
        <fullName evidence="3">Glutaryl-7-ACA acylase</fullName>
    </submittedName>
</protein>
<dbReference type="PANTHER" id="PTHR43056">
    <property type="entry name" value="PEPTIDASE S9 PROLYL OLIGOPEPTIDASE"/>
    <property type="match status" value="1"/>
</dbReference>
<dbReference type="Proteomes" id="UP000218934">
    <property type="component" value="Unassembled WGS sequence"/>
</dbReference>
<dbReference type="OrthoDB" id="9806163at2"/>
<dbReference type="SUPFAM" id="SSF49785">
    <property type="entry name" value="Galactose-binding domain-like"/>
    <property type="match status" value="1"/>
</dbReference>
<dbReference type="SUPFAM" id="SSF53474">
    <property type="entry name" value="alpha/beta-Hydrolases"/>
    <property type="match status" value="1"/>
</dbReference>
<comment type="caution">
    <text evidence="3">The sequence shown here is derived from an EMBL/GenBank/DDBJ whole genome shotgun (WGS) entry which is preliminary data.</text>
</comment>
<dbReference type="InterPro" id="IPR029058">
    <property type="entry name" value="AB_hydrolase_fold"/>
</dbReference>
<dbReference type="PANTHER" id="PTHR43056:SF10">
    <property type="entry name" value="COCE_NOND FAMILY, PUTATIVE (AFU_ORTHOLOGUE AFUA_7G00600)-RELATED"/>
    <property type="match status" value="1"/>
</dbReference>
<dbReference type="EMBL" id="NWUF01000006">
    <property type="protein sequence ID" value="PCE42743.1"/>
    <property type="molecule type" value="Genomic_DNA"/>
</dbReference>
<gene>
    <name evidence="3" type="ORF">COO09_07845</name>
</gene>
<dbReference type="InterPro" id="IPR008979">
    <property type="entry name" value="Galactose-bd-like_sf"/>
</dbReference>
<feature type="domain" description="Xaa-Pro dipeptidyl-peptidase C-terminal" evidence="2">
    <location>
        <begin position="379"/>
        <end position="645"/>
    </location>
</feature>
<evidence type="ECO:0000259" key="2">
    <source>
        <dbReference type="SMART" id="SM00939"/>
    </source>
</evidence>
<dbReference type="InterPro" id="IPR005674">
    <property type="entry name" value="CocE/Ser_esterase"/>
</dbReference>
<dbReference type="KEGG" id="rdi:CMV14_03710"/>
<sequence>MSGRQLRRLDIAARTVPLLLFIAALIFGVGRAQSADPSSTSDIGTLVQPTGAFDFERRTVEIPMRDGVRLHTVLIIPKGGRDAPILLTRTPYGADSRTSRNASPRRAMVLPRGDQLFTDDGYIRVYQDIRGKYGSQGDFKVTRPLRGALNDTITDESTDAWDTIEWLIHHVPESNGRVGMMGSSYDGFTTAMALVAPHPALKVAAPLHPMIDGWMGDDWFHNGAFRQPTLGYLPFGTAAKGTGPSTVRGRWDEYEAYLRAGSASGWADHTGIAQLPYWKTLSSHPAYDRFWSEQALDKILGRQPLSVPTLWTAGFWDQEDIYGAIHAWAALEQQDEANDRNYLVIGPWRHSQSTGEGRTLGPFNWEGDTALQFRRDILKPFFDRYLKNDTSAATISPVTLYNSGDNRWERFNRWPLACQSGCAAPLRPLYLQPAFGLSFDEPSAKTGDGGFDSYISDPAKPVPFIPRPSRASDSDVWAPWLVSDQRSVADRPDVLTYVTPVLTEPLRISGTPAVDLWASTSGTDSDWVVKLIDVFPDEVPDQPQLGGYQLGVSMEIFRGRYRESFAQPRPLTSNVPLRYRFDLPSANHVFLPGHRIMVQIQSSWFPLYDRNPQRYVDNIFFAKPGDFRRAEQRVFRLKGQASSILLPVVADSPRAEP</sequence>
<dbReference type="Pfam" id="PF08530">
    <property type="entry name" value="PepX_C"/>
    <property type="match status" value="1"/>
</dbReference>
<dbReference type="Gene3D" id="1.10.3020.10">
    <property type="entry name" value="alpha-amino acid ester hydrolase ( Helical cap domain)"/>
    <property type="match status" value="1"/>
</dbReference>
<dbReference type="AlphaFoldDB" id="A0A2A4FYG1"/>
<keyword evidence="4" id="KW-1185">Reference proteome</keyword>
<evidence type="ECO:0000256" key="1">
    <source>
        <dbReference type="ARBA" id="ARBA00022801"/>
    </source>
</evidence>
<dbReference type="SMART" id="SM00939">
    <property type="entry name" value="PepX_C"/>
    <property type="match status" value="1"/>
</dbReference>
<proteinExistence type="predicted"/>
<dbReference type="InterPro" id="IPR013736">
    <property type="entry name" value="Xaa-Pro_dipept_C"/>
</dbReference>
<dbReference type="InterPro" id="IPR000383">
    <property type="entry name" value="Xaa-Pro-like_dom"/>
</dbReference>
<dbReference type="Gene3D" id="3.40.50.1820">
    <property type="entry name" value="alpha/beta hydrolase"/>
    <property type="match status" value="1"/>
</dbReference>
<dbReference type="InterPro" id="IPR050585">
    <property type="entry name" value="Xaa-Pro_dipeptidyl-ppase/CocE"/>
</dbReference>
<reference evidence="3 4" key="1">
    <citation type="submission" date="2017-09" db="EMBL/GenBank/DDBJ databases">
        <title>The Catabolism of 3,6-Dichlorosalicylic acid is Initiated by the Cytochrome P450 Monooxygenase DsmABC in Rhizorhabdus dicambivorans Ndbn-20.</title>
        <authorList>
            <person name="Na L."/>
        </authorList>
    </citation>
    <scope>NUCLEOTIDE SEQUENCE [LARGE SCALE GENOMIC DNA]</scope>
    <source>
        <strain evidence="3 4">Ndbn-20m</strain>
    </source>
</reference>
<evidence type="ECO:0000313" key="4">
    <source>
        <dbReference type="Proteomes" id="UP000218934"/>
    </source>
</evidence>
<accession>A0A2A4FYG1</accession>
<evidence type="ECO:0000313" key="3">
    <source>
        <dbReference type="EMBL" id="PCE42743.1"/>
    </source>
</evidence>
<dbReference type="GO" id="GO:0008239">
    <property type="term" value="F:dipeptidyl-peptidase activity"/>
    <property type="evidence" value="ECO:0007669"/>
    <property type="project" value="InterPro"/>
</dbReference>